<reference evidence="1" key="1">
    <citation type="submission" date="2023-04" db="EMBL/GenBank/DDBJ databases">
        <title>Aspergillus oryzae NBRC 4228.</title>
        <authorList>
            <person name="Ichikawa N."/>
            <person name="Sato H."/>
            <person name="Tonouchi N."/>
        </authorList>
    </citation>
    <scope>NUCLEOTIDE SEQUENCE</scope>
    <source>
        <strain evidence="1">NBRC 4228</strain>
    </source>
</reference>
<gene>
    <name evidence="1" type="ORF">Aory04_000710200</name>
</gene>
<dbReference type="EMBL" id="BSYA01000080">
    <property type="protein sequence ID" value="GMG31159.1"/>
    <property type="molecule type" value="Genomic_DNA"/>
</dbReference>
<sequence>MRDRSFGLISEAYEDPVAHFEFPGEDVSERCNHASEVLAQFGQAEGLDGAGMQDELASRLYMHFQTSAHSVGHEMVILRAIPQRIAPD</sequence>
<protein>
    <submittedName>
        <fullName evidence="1">Unnamed protein product</fullName>
    </submittedName>
</protein>
<accession>A0AAN4YMY7</accession>
<organism evidence="1 2">
    <name type="scientific">Aspergillus oryzae</name>
    <name type="common">Yellow koji mold</name>
    <dbReference type="NCBI Taxonomy" id="5062"/>
    <lineage>
        <taxon>Eukaryota</taxon>
        <taxon>Fungi</taxon>
        <taxon>Dikarya</taxon>
        <taxon>Ascomycota</taxon>
        <taxon>Pezizomycotina</taxon>
        <taxon>Eurotiomycetes</taxon>
        <taxon>Eurotiomycetidae</taxon>
        <taxon>Eurotiales</taxon>
        <taxon>Aspergillaceae</taxon>
        <taxon>Aspergillus</taxon>
        <taxon>Aspergillus subgen. Circumdati</taxon>
    </lineage>
</organism>
<dbReference type="Proteomes" id="UP001165205">
    <property type="component" value="Unassembled WGS sequence"/>
</dbReference>
<proteinExistence type="predicted"/>
<name>A0AAN4YMY7_ASPOZ</name>
<dbReference type="AlphaFoldDB" id="A0AAN4YMY7"/>
<evidence type="ECO:0000313" key="1">
    <source>
        <dbReference type="EMBL" id="GMG31159.1"/>
    </source>
</evidence>
<comment type="caution">
    <text evidence="1">The sequence shown here is derived from an EMBL/GenBank/DDBJ whole genome shotgun (WGS) entry which is preliminary data.</text>
</comment>
<evidence type="ECO:0000313" key="2">
    <source>
        <dbReference type="Proteomes" id="UP001165205"/>
    </source>
</evidence>